<dbReference type="CDD" id="cd00377">
    <property type="entry name" value="ICL_PEPM"/>
    <property type="match status" value="1"/>
</dbReference>
<keyword evidence="1" id="KW-0456">Lyase</keyword>
<dbReference type="EMBL" id="UGQT01000001">
    <property type="protein sequence ID" value="STZ60010.1"/>
    <property type="molecule type" value="Genomic_DNA"/>
</dbReference>
<dbReference type="OrthoDB" id="9771433at2"/>
<dbReference type="Gene3D" id="3.20.20.60">
    <property type="entry name" value="Phosphoenolpyruvate-binding domains"/>
    <property type="match status" value="1"/>
</dbReference>
<dbReference type="RefSeq" id="WP_115279327.1">
    <property type="nucleotide sequence ID" value="NZ_AP022600.1"/>
</dbReference>
<keyword evidence="2" id="KW-1185">Reference proteome</keyword>
<evidence type="ECO:0000313" key="2">
    <source>
        <dbReference type="Proteomes" id="UP000254978"/>
    </source>
</evidence>
<dbReference type="PANTHER" id="PTHR42905:SF5">
    <property type="entry name" value="CARBOXYVINYL-CARBOXYPHOSPHONATE PHOSPHORYLMUTASE, CHLOROPLASTIC"/>
    <property type="match status" value="1"/>
</dbReference>
<dbReference type="GO" id="GO:0008807">
    <property type="term" value="F:carboxyvinyl-carboxyphosphonate phosphorylmutase activity"/>
    <property type="evidence" value="ECO:0007669"/>
    <property type="project" value="UniProtKB-EC"/>
</dbReference>
<dbReference type="EC" id="4.1.3.30" evidence="1"/>
<accession>A0A378THA2</accession>
<reference evidence="1 2" key="1">
    <citation type="submission" date="2018-06" db="EMBL/GenBank/DDBJ databases">
        <authorList>
            <consortium name="Pathogen Informatics"/>
            <person name="Doyle S."/>
        </authorList>
    </citation>
    <scope>NUCLEOTIDE SEQUENCE [LARGE SCALE GENOMIC DNA]</scope>
    <source>
        <strain evidence="1 2">NCTC10821</strain>
    </source>
</reference>
<gene>
    <name evidence="1" type="primary">prpB</name>
    <name evidence="1" type="ORF">NCTC10821_03548</name>
</gene>
<dbReference type="Proteomes" id="UP000254978">
    <property type="component" value="Unassembled WGS sequence"/>
</dbReference>
<dbReference type="InterPro" id="IPR018523">
    <property type="entry name" value="Isocitrate_lyase_ph_CS"/>
</dbReference>
<dbReference type="Pfam" id="PF13714">
    <property type="entry name" value="PEP_mutase"/>
    <property type="match status" value="1"/>
</dbReference>
<dbReference type="SUPFAM" id="SSF51621">
    <property type="entry name" value="Phosphoenolpyruvate/pyruvate domain"/>
    <property type="match status" value="1"/>
</dbReference>
<dbReference type="AlphaFoldDB" id="A0A378THA2"/>
<dbReference type="InterPro" id="IPR040442">
    <property type="entry name" value="Pyrv_kinase-like_dom_sf"/>
</dbReference>
<dbReference type="GO" id="GO:0046421">
    <property type="term" value="F:methylisocitrate lyase activity"/>
    <property type="evidence" value="ECO:0007669"/>
    <property type="project" value="UniProtKB-EC"/>
</dbReference>
<dbReference type="InterPro" id="IPR039556">
    <property type="entry name" value="ICL/PEPM"/>
</dbReference>
<organism evidence="1 2">
    <name type="scientific">Mycolicibacterium tokaiense</name>
    <dbReference type="NCBI Taxonomy" id="39695"/>
    <lineage>
        <taxon>Bacteria</taxon>
        <taxon>Bacillati</taxon>
        <taxon>Actinomycetota</taxon>
        <taxon>Actinomycetes</taxon>
        <taxon>Mycobacteriales</taxon>
        <taxon>Mycobacteriaceae</taxon>
        <taxon>Mycolicibacterium</taxon>
    </lineage>
</organism>
<dbReference type="PANTHER" id="PTHR42905">
    <property type="entry name" value="PHOSPHOENOLPYRUVATE CARBOXYLASE"/>
    <property type="match status" value="1"/>
</dbReference>
<dbReference type="InterPro" id="IPR015813">
    <property type="entry name" value="Pyrv/PenolPyrv_kinase-like_dom"/>
</dbReference>
<protein>
    <submittedName>
        <fullName evidence="1">Methylisocitrate lyase</fullName>
        <ecNumber evidence="1">2.7.8.23</ecNumber>
        <ecNumber evidence="1">4.1.3.30</ecNumber>
    </submittedName>
</protein>
<dbReference type="EC" id="2.7.8.23" evidence="1"/>
<dbReference type="PROSITE" id="PS00161">
    <property type="entry name" value="ISOCITRATE_LYASE"/>
    <property type="match status" value="1"/>
</dbReference>
<proteinExistence type="predicted"/>
<name>A0A378THA2_9MYCO</name>
<keyword evidence="1" id="KW-0808">Transferase</keyword>
<sequence length="300" mass="32121">MSNVKQSNSLVQEVTRAQWLRRRITLAQPLVLPGAYDAVTSRLVHESGAEGVYVGGFASIASSFGLPDVGLVTGSELIGTYRRIKAATDLPMVVDIDTGYGNAANIRRTVEQVIELGVAGFHIEDQANPKRCGHLQHDPVVPVKEAAARVATAIATAERFGVDAPVVIARTDSLHTEGLDAAIERARVFRSAGADMIFVDAIPSVDAMKRIRDSVDGPLLFNAATTGRSPSLTVDRLRELGYSTAIYPIELLLSALAAGRATLAQLGTSPNTSQWYQFGDLNALLGLPEVESWVARFPSE</sequence>
<evidence type="ECO:0000313" key="1">
    <source>
        <dbReference type="EMBL" id="STZ60010.1"/>
    </source>
</evidence>